<sequence>MWSAAAAADILIFAPSQPFSSSSLPTSHTPPNAQTNSSATRNPNPPPSPLRPDQNVKAIKYITKRRHRLLPRSPTHISFTTFGSSTPPHHQRRARSVPPHTAQATPVKETTTTQVRWARPPSGADDRAPRSTMTPCIPPRTLRSFYEPSDFSHCVPAPTRPTPCVPVSPRGDEQPTAHRRPLPNRNQPAKLHEPKNATRSETPPSTKTTPCQTYVIGPSRRKPTQVVAKYGQRQDRAPAQRSWRSGPADESAVGHRHVPPESAQEVR</sequence>
<evidence type="ECO:0000256" key="1">
    <source>
        <dbReference type="SAM" id="MobiDB-lite"/>
    </source>
</evidence>
<feature type="compositionally biased region" description="Polar residues" evidence="1">
    <location>
        <begin position="199"/>
        <end position="212"/>
    </location>
</feature>
<evidence type="ECO:0000313" key="2">
    <source>
        <dbReference type="EMBL" id="KAK4436914.1"/>
    </source>
</evidence>
<accession>A0AAE1YV59</accession>
<name>A0AAE1YV59_9LAMI</name>
<feature type="compositionally biased region" description="Low complexity" evidence="1">
    <location>
        <begin position="17"/>
        <end position="42"/>
    </location>
</feature>
<keyword evidence="3" id="KW-1185">Reference proteome</keyword>
<reference evidence="2" key="1">
    <citation type="submission" date="2020-06" db="EMBL/GenBank/DDBJ databases">
        <authorList>
            <person name="Li T."/>
            <person name="Hu X."/>
            <person name="Zhang T."/>
            <person name="Song X."/>
            <person name="Zhang H."/>
            <person name="Dai N."/>
            <person name="Sheng W."/>
            <person name="Hou X."/>
            <person name="Wei L."/>
        </authorList>
    </citation>
    <scope>NUCLEOTIDE SEQUENCE</scope>
    <source>
        <strain evidence="2">3651</strain>
        <tissue evidence="2">Leaf</tissue>
    </source>
</reference>
<feature type="region of interest" description="Disordered" evidence="1">
    <location>
        <begin position="153"/>
        <end position="267"/>
    </location>
</feature>
<gene>
    <name evidence="2" type="ORF">Salat_0025300</name>
</gene>
<dbReference type="AlphaFoldDB" id="A0AAE1YV59"/>
<feature type="compositionally biased region" description="Polar residues" evidence="1">
    <location>
        <begin position="102"/>
        <end position="115"/>
    </location>
</feature>
<organism evidence="2 3">
    <name type="scientific">Sesamum alatum</name>
    <dbReference type="NCBI Taxonomy" id="300844"/>
    <lineage>
        <taxon>Eukaryota</taxon>
        <taxon>Viridiplantae</taxon>
        <taxon>Streptophyta</taxon>
        <taxon>Embryophyta</taxon>
        <taxon>Tracheophyta</taxon>
        <taxon>Spermatophyta</taxon>
        <taxon>Magnoliopsida</taxon>
        <taxon>eudicotyledons</taxon>
        <taxon>Gunneridae</taxon>
        <taxon>Pentapetalae</taxon>
        <taxon>asterids</taxon>
        <taxon>lamiids</taxon>
        <taxon>Lamiales</taxon>
        <taxon>Pedaliaceae</taxon>
        <taxon>Sesamum</taxon>
    </lineage>
</organism>
<feature type="compositionally biased region" description="Polar residues" evidence="1">
    <location>
        <begin position="75"/>
        <end position="88"/>
    </location>
</feature>
<proteinExistence type="predicted"/>
<dbReference type="EMBL" id="JACGWO010000001">
    <property type="protein sequence ID" value="KAK4436914.1"/>
    <property type="molecule type" value="Genomic_DNA"/>
</dbReference>
<evidence type="ECO:0000313" key="3">
    <source>
        <dbReference type="Proteomes" id="UP001293254"/>
    </source>
</evidence>
<reference evidence="2" key="2">
    <citation type="journal article" date="2024" name="Plant">
        <title>Genomic evolution and insights into agronomic trait innovations of Sesamum species.</title>
        <authorList>
            <person name="Miao H."/>
            <person name="Wang L."/>
            <person name="Qu L."/>
            <person name="Liu H."/>
            <person name="Sun Y."/>
            <person name="Le M."/>
            <person name="Wang Q."/>
            <person name="Wei S."/>
            <person name="Zheng Y."/>
            <person name="Lin W."/>
            <person name="Duan Y."/>
            <person name="Cao H."/>
            <person name="Xiong S."/>
            <person name="Wang X."/>
            <person name="Wei L."/>
            <person name="Li C."/>
            <person name="Ma Q."/>
            <person name="Ju M."/>
            <person name="Zhao R."/>
            <person name="Li G."/>
            <person name="Mu C."/>
            <person name="Tian Q."/>
            <person name="Mei H."/>
            <person name="Zhang T."/>
            <person name="Gao T."/>
            <person name="Zhang H."/>
        </authorList>
    </citation>
    <scope>NUCLEOTIDE SEQUENCE</scope>
    <source>
        <strain evidence="2">3651</strain>
    </source>
</reference>
<dbReference type="Proteomes" id="UP001293254">
    <property type="component" value="Unassembled WGS sequence"/>
</dbReference>
<protein>
    <submittedName>
        <fullName evidence="2">Uncharacterized protein</fullName>
    </submittedName>
</protein>
<comment type="caution">
    <text evidence="2">The sequence shown here is derived from an EMBL/GenBank/DDBJ whole genome shotgun (WGS) entry which is preliminary data.</text>
</comment>
<feature type="region of interest" description="Disordered" evidence="1">
    <location>
        <begin position="17"/>
        <end position="141"/>
    </location>
</feature>